<comment type="similarity">
    <text evidence="10">Belongs to the protein kinase superfamily.</text>
</comment>
<evidence type="ECO:0000313" key="13">
    <source>
        <dbReference type="EMBL" id="KAL0489965.1"/>
    </source>
</evidence>
<keyword evidence="5 13" id="KW-0418">Kinase</keyword>
<keyword evidence="3" id="KW-0808">Transferase</keyword>
<feature type="binding site" evidence="9">
    <location>
        <position position="35"/>
    </location>
    <ligand>
        <name>ATP</name>
        <dbReference type="ChEBI" id="CHEBI:30616"/>
    </ligand>
</feature>
<dbReference type="Proteomes" id="UP001431209">
    <property type="component" value="Unassembled WGS sequence"/>
</dbReference>
<keyword evidence="14" id="KW-1185">Reference proteome</keyword>
<feature type="non-terminal residue" evidence="13">
    <location>
        <position position="1"/>
    </location>
</feature>
<evidence type="ECO:0000256" key="4">
    <source>
        <dbReference type="ARBA" id="ARBA00022741"/>
    </source>
</evidence>
<evidence type="ECO:0000259" key="12">
    <source>
        <dbReference type="PROSITE" id="PS50011"/>
    </source>
</evidence>
<dbReference type="InterPro" id="IPR033931">
    <property type="entry name" value="PDK1-typ_PH"/>
</dbReference>
<feature type="region of interest" description="Disordered" evidence="11">
    <location>
        <begin position="313"/>
        <end position="335"/>
    </location>
</feature>
<dbReference type="PANTHER" id="PTHR24356">
    <property type="entry name" value="SERINE/THREONINE-PROTEIN KINASE"/>
    <property type="match status" value="1"/>
</dbReference>
<comment type="catalytic activity">
    <reaction evidence="8">
        <text>L-seryl-[protein] + ATP = O-phospho-L-seryl-[protein] + ADP + H(+)</text>
        <dbReference type="Rhea" id="RHEA:17989"/>
        <dbReference type="Rhea" id="RHEA-COMP:9863"/>
        <dbReference type="Rhea" id="RHEA-COMP:11604"/>
        <dbReference type="ChEBI" id="CHEBI:15378"/>
        <dbReference type="ChEBI" id="CHEBI:29999"/>
        <dbReference type="ChEBI" id="CHEBI:30616"/>
        <dbReference type="ChEBI" id="CHEBI:83421"/>
        <dbReference type="ChEBI" id="CHEBI:456216"/>
        <dbReference type="EC" id="2.7.11.1"/>
    </reaction>
</comment>
<comment type="catalytic activity">
    <reaction evidence="7">
        <text>L-threonyl-[protein] + ATP = O-phospho-L-threonyl-[protein] + ADP + H(+)</text>
        <dbReference type="Rhea" id="RHEA:46608"/>
        <dbReference type="Rhea" id="RHEA-COMP:11060"/>
        <dbReference type="Rhea" id="RHEA-COMP:11605"/>
        <dbReference type="ChEBI" id="CHEBI:15378"/>
        <dbReference type="ChEBI" id="CHEBI:30013"/>
        <dbReference type="ChEBI" id="CHEBI:30616"/>
        <dbReference type="ChEBI" id="CHEBI:61977"/>
        <dbReference type="ChEBI" id="CHEBI:456216"/>
        <dbReference type="EC" id="2.7.11.1"/>
    </reaction>
</comment>
<dbReference type="Pfam" id="PF14593">
    <property type="entry name" value="PH_3"/>
    <property type="match status" value="1"/>
</dbReference>
<dbReference type="SUPFAM" id="SSF56112">
    <property type="entry name" value="Protein kinase-like (PK-like)"/>
    <property type="match status" value="1"/>
</dbReference>
<keyword evidence="4 9" id="KW-0547">Nucleotide-binding</keyword>
<comment type="caution">
    <text evidence="13">The sequence shown here is derived from an EMBL/GenBank/DDBJ whole genome shotgun (WGS) entry which is preliminary data.</text>
</comment>
<keyword evidence="6 9" id="KW-0067">ATP-binding</keyword>
<reference evidence="13 14" key="1">
    <citation type="submission" date="2024-03" db="EMBL/GenBank/DDBJ databases">
        <title>The Acrasis kona genome and developmental transcriptomes reveal deep origins of eukaryotic multicellular pathways.</title>
        <authorList>
            <person name="Sheikh S."/>
            <person name="Fu C.-J."/>
            <person name="Brown M.W."/>
            <person name="Baldauf S.L."/>
        </authorList>
    </citation>
    <scope>NUCLEOTIDE SEQUENCE [LARGE SCALE GENOMIC DNA]</scope>
    <source>
        <strain evidence="13 14">ATCC MYA-3509</strain>
    </source>
</reference>
<dbReference type="SMART" id="SM00220">
    <property type="entry name" value="S_TKc"/>
    <property type="match status" value="1"/>
</dbReference>
<dbReference type="GO" id="GO:0004674">
    <property type="term" value="F:protein serine/threonine kinase activity"/>
    <property type="evidence" value="ECO:0007669"/>
    <property type="project" value="UniProtKB-KW"/>
</dbReference>
<evidence type="ECO:0000256" key="5">
    <source>
        <dbReference type="ARBA" id="ARBA00022777"/>
    </source>
</evidence>
<evidence type="ECO:0000256" key="11">
    <source>
        <dbReference type="SAM" id="MobiDB-lite"/>
    </source>
</evidence>
<evidence type="ECO:0000256" key="1">
    <source>
        <dbReference type="ARBA" id="ARBA00012513"/>
    </source>
</evidence>
<dbReference type="InterPro" id="IPR008271">
    <property type="entry name" value="Ser/Thr_kinase_AS"/>
</dbReference>
<proteinExistence type="inferred from homology"/>
<organism evidence="13 14">
    <name type="scientific">Acrasis kona</name>
    <dbReference type="NCBI Taxonomy" id="1008807"/>
    <lineage>
        <taxon>Eukaryota</taxon>
        <taxon>Discoba</taxon>
        <taxon>Heterolobosea</taxon>
        <taxon>Tetramitia</taxon>
        <taxon>Eutetramitia</taxon>
        <taxon>Acrasidae</taxon>
        <taxon>Acrasis</taxon>
    </lineage>
</organism>
<dbReference type="InterPro" id="IPR011993">
    <property type="entry name" value="PH-like_dom_sf"/>
</dbReference>
<evidence type="ECO:0000256" key="7">
    <source>
        <dbReference type="ARBA" id="ARBA00047899"/>
    </source>
</evidence>
<feature type="compositionally biased region" description="Low complexity" evidence="11">
    <location>
        <begin position="313"/>
        <end position="332"/>
    </location>
</feature>
<evidence type="ECO:0000256" key="8">
    <source>
        <dbReference type="ARBA" id="ARBA00048679"/>
    </source>
</evidence>
<dbReference type="Gene3D" id="1.10.510.10">
    <property type="entry name" value="Transferase(Phosphotransferase) domain 1"/>
    <property type="match status" value="1"/>
</dbReference>
<dbReference type="GO" id="GO:0035556">
    <property type="term" value="P:intracellular signal transduction"/>
    <property type="evidence" value="ECO:0007669"/>
    <property type="project" value="TreeGrafter"/>
</dbReference>
<dbReference type="PROSITE" id="PS00107">
    <property type="entry name" value="PROTEIN_KINASE_ATP"/>
    <property type="match status" value="1"/>
</dbReference>
<dbReference type="PROSITE" id="PS00108">
    <property type="entry name" value="PROTEIN_KINASE_ST"/>
    <property type="match status" value="1"/>
</dbReference>
<name>A0AAW2ZKK8_9EUKA</name>
<dbReference type="PANTHER" id="PTHR24356:SF163">
    <property type="entry name" value="3-PHOSPHOINOSITIDE-DEPENDENT PROTEIN KINASE 1-RELATED"/>
    <property type="match status" value="1"/>
</dbReference>
<dbReference type="InterPro" id="IPR011009">
    <property type="entry name" value="Kinase-like_dom_sf"/>
</dbReference>
<sequence length="448" mass="51388">TLTEDVVLGDTIGEGSYSRVLSAHNKSTGEKYAVKVVSVTHQETVQEVEILRNINHPNIANFIGSYVDKEELYIILELCQERCMFDYVMEKGPLSLHQARFQIAELINALEHVHSKNIVHRDVKPENILLSQNFHLKLGDFGSAKFITANKTILLSPTHLSAIQDDKPKMSFVGTAEYLSPERINEEHHMFHDFHRTGSNDIWAVGCVLYFLLTAKTPFCAPSEYLTFQKIRNLEYNFDSDNFPIDECARDFVASLLKLDPRHRLGYVDPGDLLWDYEPIRSHPFLSSLSNQSQLHTKNSPLLSLHIKLPSSSSFTSTNSNTPRSPSLNSPTASIPQSPQHYLLIDWTQFILRNENIIFMSRVSKKRKLSTKKRQLILTDMPRLFYVDIKTLSVKGTIPWSDKLKAKLRTNKSFTIKTPKREWNFEEVEVASTWIQLINEQLEKVSLN</sequence>
<dbReference type="PROSITE" id="PS50011">
    <property type="entry name" value="PROTEIN_KINASE_DOM"/>
    <property type="match status" value="1"/>
</dbReference>
<gene>
    <name evidence="13" type="ORF">AKO1_009300</name>
</gene>
<evidence type="ECO:0000256" key="6">
    <source>
        <dbReference type="ARBA" id="ARBA00022840"/>
    </source>
</evidence>
<dbReference type="EMBL" id="JAOPGA020001623">
    <property type="protein sequence ID" value="KAL0489965.1"/>
    <property type="molecule type" value="Genomic_DNA"/>
</dbReference>
<feature type="domain" description="Protein kinase" evidence="12">
    <location>
        <begin position="6"/>
        <end position="286"/>
    </location>
</feature>
<evidence type="ECO:0000256" key="2">
    <source>
        <dbReference type="ARBA" id="ARBA00022527"/>
    </source>
</evidence>
<dbReference type="SUPFAM" id="SSF50729">
    <property type="entry name" value="PH domain-like"/>
    <property type="match status" value="1"/>
</dbReference>
<accession>A0AAW2ZKK8</accession>
<dbReference type="EC" id="2.7.11.1" evidence="1"/>
<evidence type="ECO:0000256" key="9">
    <source>
        <dbReference type="PROSITE-ProRule" id="PRU10141"/>
    </source>
</evidence>
<dbReference type="InterPro" id="IPR050236">
    <property type="entry name" value="Ser_Thr_kinase_AGC"/>
</dbReference>
<dbReference type="InterPro" id="IPR000719">
    <property type="entry name" value="Prot_kinase_dom"/>
</dbReference>
<dbReference type="InterPro" id="IPR017441">
    <property type="entry name" value="Protein_kinase_ATP_BS"/>
</dbReference>
<evidence type="ECO:0000256" key="3">
    <source>
        <dbReference type="ARBA" id="ARBA00022679"/>
    </source>
</evidence>
<evidence type="ECO:0000256" key="10">
    <source>
        <dbReference type="RuleBase" id="RU000304"/>
    </source>
</evidence>
<keyword evidence="2 10" id="KW-0723">Serine/threonine-protein kinase</keyword>
<dbReference type="GO" id="GO:0005524">
    <property type="term" value="F:ATP binding"/>
    <property type="evidence" value="ECO:0007669"/>
    <property type="project" value="UniProtKB-UniRule"/>
</dbReference>
<dbReference type="AlphaFoldDB" id="A0AAW2ZKK8"/>
<dbReference type="Gene3D" id="2.30.29.30">
    <property type="entry name" value="Pleckstrin-homology domain (PH domain)/Phosphotyrosine-binding domain (PTB)"/>
    <property type="match status" value="1"/>
</dbReference>
<protein>
    <recommendedName>
        <fullName evidence="1">non-specific serine/threonine protein kinase</fullName>
        <ecNumber evidence="1">2.7.11.1</ecNumber>
    </recommendedName>
</protein>
<dbReference type="Pfam" id="PF00069">
    <property type="entry name" value="Pkinase"/>
    <property type="match status" value="1"/>
</dbReference>
<evidence type="ECO:0000313" key="14">
    <source>
        <dbReference type="Proteomes" id="UP001431209"/>
    </source>
</evidence>